<dbReference type="Gene3D" id="3.40.50.2300">
    <property type="match status" value="2"/>
</dbReference>
<evidence type="ECO:0000259" key="3">
    <source>
        <dbReference type="Pfam" id="PF13458"/>
    </source>
</evidence>
<comment type="similarity">
    <text evidence="1">Belongs to the leucine-binding protein family.</text>
</comment>
<dbReference type="EMBL" id="WEIK01000038">
    <property type="protein sequence ID" value="MVF52800.1"/>
    <property type="molecule type" value="Genomic_DNA"/>
</dbReference>
<dbReference type="PANTHER" id="PTHR47235:SF1">
    <property type="entry name" value="BLR6548 PROTEIN"/>
    <property type="match status" value="1"/>
</dbReference>
<sequence length="454" mass="49757">MRKTITHVPFKRHAAALGLALGLASAWQPVAQAASNEQFFPLATYRVGAYASSGIPVWAGMIDYLRYINEVEGGINGVKLVWQECETEWTAEKGIECYERFKNGLNGAPVALYQPNGAPAAYALAEKAEADKIPLITLGYGRTEATDGRVFPYNFPVMLTFYSEASAFINYVAEREGGLDKLKGKKIATVYHDSAYGRETQGPMALLAQKYGFENIQIPVADPGNEQAGQWRQVRQQKPDWVFLRTWGVSTPVAIKTAARFGFPVDRIVGDIWASSNEDVLPAGEAGKGYLALTPYPGGADFDIHQRIRKYIVDTGKSDLKDPKSFGSVYYNSGLVNAAIAVEAIRTGQKKFGSRPLTGEEGRWGLEHLDLGDARLKEIGFLGLMQPLKLSCSDHEGGGAAKVQQWDGQKWTLVTDWVQADRATLRPLIDAKAGEFAREKGVTPRECAKDEATP</sequence>
<dbReference type="InterPro" id="IPR028082">
    <property type="entry name" value="Peripla_BP_I"/>
</dbReference>
<dbReference type="PANTHER" id="PTHR47235">
    <property type="entry name" value="BLR6548 PROTEIN"/>
    <property type="match status" value="1"/>
</dbReference>
<dbReference type="RefSeq" id="WP_060497349.1">
    <property type="nucleotide sequence ID" value="NZ_AP022473.1"/>
</dbReference>
<keyword evidence="2" id="KW-0732">Signal</keyword>
<comment type="caution">
    <text evidence="4">The sequence shown here is derived from an EMBL/GenBank/DDBJ whole genome shotgun (WGS) entry which is preliminary data.</text>
</comment>
<gene>
    <name evidence="4" type="ORF">F9Z43_26565</name>
</gene>
<dbReference type="Proteomes" id="UP000440965">
    <property type="component" value="Unassembled WGS sequence"/>
</dbReference>
<reference evidence="4 5" key="1">
    <citation type="submission" date="2019-10" db="EMBL/GenBank/DDBJ databases">
        <title>XDR Pseudomonas monteilii producing IMP-16 from LCR.</title>
        <authorList>
            <person name="Ballaben A."/>
            <person name="Doi Y."/>
        </authorList>
    </citation>
    <scope>NUCLEOTIDE SEQUENCE [LARGE SCALE GENOMIC DNA]</scope>
    <source>
        <strain evidence="4 5">597/14</strain>
    </source>
</reference>
<protein>
    <submittedName>
        <fullName evidence="4">ABC transporter substrate-binding protein</fullName>
    </submittedName>
</protein>
<dbReference type="SUPFAM" id="SSF53822">
    <property type="entry name" value="Periplasmic binding protein-like I"/>
    <property type="match status" value="1"/>
</dbReference>
<dbReference type="CDD" id="cd06334">
    <property type="entry name" value="PBP1_ABC_ligand_binding-like"/>
    <property type="match status" value="1"/>
</dbReference>
<evidence type="ECO:0000256" key="1">
    <source>
        <dbReference type="ARBA" id="ARBA00010062"/>
    </source>
</evidence>
<evidence type="ECO:0000313" key="5">
    <source>
        <dbReference type="Proteomes" id="UP000440965"/>
    </source>
</evidence>
<dbReference type="AlphaFoldDB" id="A0A6G6V3C2"/>
<accession>A0A6G6V3C2</accession>
<evidence type="ECO:0000313" key="4">
    <source>
        <dbReference type="EMBL" id="MVF52800.1"/>
    </source>
</evidence>
<organism evidence="4 5">
    <name type="scientific">Pseudomonas monteilii</name>
    <dbReference type="NCBI Taxonomy" id="76759"/>
    <lineage>
        <taxon>Bacteria</taxon>
        <taxon>Pseudomonadati</taxon>
        <taxon>Pseudomonadota</taxon>
        <taxon>Gammaproteobacteria</taxon>
        <taxon>Pseudomonadales</taxon>
        <taxon>Pseudomonadaceae</taxon>
        <taxon>Pseudomonas</taxon>
    </lineage>
</organism>
<name>A0A6G6V3C2_9PSED</name>
<dbReference type="Pfam" id="PF13458">
    <property type="entry name" value="Peripla_BP_6"/>
    <property type="match status" value="1"/>
</dbReference>
<feature type="domain" description="Leucine-binding protein" evidence="3">
    <location>
        <begin position="43"/>
        <end position="408"/>
    </location>
</feature>
<dbReference type="InterPro" id="IPR028081">
    <property type="entry name" value="Leu-bd"/>
</dbReference>
<evidence type="ECO:0000256" key="2">
    <source>
        <dbReference type="ARBA" id="ARBA00022729"/>
    </source>
</evidence>
<proteinExistence type="inferred from homology"/>